<feature type="region of interest" description="Disordered" evidence="1">
    <location>
        <begin position="294"/>
        <end position="317"/>
    </location>
</feature>
<dbReference type="SUPFAM" id="SSF48371">
    <property type="entry name" value="ARM repeat"/>
    <property type="match status" value="1"/>
</dbReference>
<dbReference type="Proteomes" id="UP001281761">
    <property type="component" value="Unassembled WGS sequence"/>
</dbReference>
<keyword evidence="3" id="KW-1185">Reference proteome</keyword>
<evidence type="ECO:0000313" key="3">
    <source>
        <dbReference type="Proteomes" id="UP001281761"/>
    </source>
</evidence>
<evidence type="ECO:0000256" key="1">
    <source>
        <dbReference type="SAM" id="MobiDB-lite"/>
    </source>
</evidence>
<comment type="caution">
    <text evidence="2">The sequence shown here is derived from an EMBL/GenBank/DDBJ whole genome shotgun (WGS) entry which is preliminary data.</text>
</comment>
<evidence type="ECO:0000313" key="2">
    <source>
        <dbReference type="EMBL" id="KAK2956425.1"/>
    </source>
</evidence>
<feature type="region of interest" description="Disordered" evidence="1">
    <location>
        <begin position="364"/>
        <end position="387"/>
    </location>
</feature>
<reference evidence="2 3" key="1">
    <citation type="journal article" date="2022" name="bioRxiv">
        <title>Genomics of Preaxostyla Flagellates Illuminates Evolutionary Transitions and the Path Towards Mitochondrial Loss.</title>
        <authorList>
            <person name="Novak L.V.F."/>
            <person name="Treitli S.C."/>
            <person name="Pyrih J."/>
            <person name="Halakuc P."/>
            <person name="Pipaliya S.V."/>
            <person name="Vacek V."/>
            <person name="Brzon O."/>
            <person name="Soukal P."/>
            <person name="Eme L."/>
            <person name="Dacks J.B."/>
            <person name="Karnkowska A."/>
            <person name="Elias M."/>
            <person name="Hampl V."/>
        </authorList>
    </citation>
    <scope>NUCLEOTIDE SEQUENCE [LARGE SCALE GENOMIC DNA]</scope>
    <source>
        <strain evidence="2">NAU3</strain>
        <tissue evidence="2">Gut</tissue>
    </source>
</reference>
<dbReference type="InterPro" id="IPR016024">
    <property type="entry name" value="ARM-type_fold"/>
</dbReference>
<name>A0ABQ9XY82_9EUKA</name>
<sequence>MLSQNGYSSDDVGLRLLADCMSCETDVVDLLHNSKDILMLKSFLYPPKGEEGMISHTMRLFSNMATSTPFSRHLLLTNGIITSAFEIASRANVSEEVLNEAVYLLSNMTDGEDDQIETFLQQGVLNTEPGEEECTAVTILCRGLCVSDVRVVKRCLEGLENLLFFGTRKMESNRENAVAFASPFLSRSSLGTQERVSSPTTASDDSDSNVFEQMTIRCGGRETLISLSRILADPDSAEFDVDITRTVHIDVSTDPLFILPLKDKTDRVLKQFFTFPGSPSLTPHLPTRSILSTDNGPDTSPFDESFHDDPTTHSRHNTTTDQLFFTLHDSQRSLSGLHRSTLNEDGPDILLSPEPAHDKLWDCEKASGDVGENAERGGGFQGYGRWKRDLEPDRPLSLLKDDWD</sequence>
<accession>A0ABQ9XY82</accession>
<dbReference type="InterPro" id="IPR011989">
    <property type="entry name" value="ARM-like"/>
</dbReference>
<gene>
    <name evidence="2" type="ORF">BLNAU_8648</name>
</gene>
<organism evidence="2 3">
    <name type="scientific">Blattamonas nauphoetae</name>
    <dbReference type="NCBI Taxonomy" id="2049346"/>
    <lineage>
        <taxon>Eukaryota</taxon>
        <taxon>Metamonada</taxon>
        <taxon>Preaxostyla</taxon>
        <taxon>Oxymonadida</taxon>
        <taxon>Blattamonas</taxon>
    </lineage>
</organism>
<proteinExistence type="predicted"/>
<dbReference type="EMBL" id="JARBJD010000056">
    <property type="protein sequence ID" value="KAK2956425.1"/>
    <property type="molecule type" value="Genomic_DNA"/>
</dbReference>
<dbReference type="Gene3D" id="1.25.10.10">
    <property type="entry name" value="Leucine-rich Repeat Variant"/>
    <property type="match status" value="1"/>
</dbReference>
<protein>
    <submittedName>
        <fullName evidence="2">Uncharacterized protein</fullName>
    </submittedName>
</protein>